<evidence type="ECO:0008006" key="3">
    <source>
        <dbReference type="Google" id="ProtNLM"/>
    </source>
</evidence>
<dbReference type="Pfam" id="PF13551">
    <property type="entry name" value="HTH_29"/>
    <property type="match status" value="1"/>
</dbReference>
<dbReference type="EMBL" id="CP011924">
    <property type="protein sequence ID" value="ATD06866.1"/>
    <property type="molecule type" value="Genomic_DNA"/>
</dbReference>
<evidence type="ECO:0000313" key="2">
    <source>
        <dbReference type="Proteomes" id="UP000016521"/>
    </source>
</evidence>
<evidence type="ECO:0000313" key="1">
    <source>
        <dbReference type="EMBL" id="ATD06866.1"/>
    </source>
</evidence>
<dbReference type="InterPro" id="IPR009057">
    <property type="entry name" value="Homeodomain-like_sf"/>
</dbReference>
<gene>
    <name evidence="1" type="ORF">PPIS_a1788</name>
</gene>
<sequence length="226" mass="26235">MNCFIFWGSYTSNTEYTSVSRYINLDDICITKAYRKIRNDHTFSFRGKFYFIDSPLKHSIASQKIEIRTGKNKRFDAYFAGRKLQVTEVKEPDKQSSEDYEIQKKLDVLALADKLGNVAEASRLSGVSRDTIYRHRKLIKQSGIESLKRQETPNLHHKNRTDRAIEEVVIEFSLANPHMGQSKVSRLLKSERNVDIHASGVRNIWLRENMNTTALRLAKLAETRQH</sequence>
<proteinExistence type="predicted"/>
<protein>
    <recommendedName>
        <fullName evidence="3">Helix-turn-helix domain-containing protein</fullName>
    </recommendedName>
</protein>
<keyword evidence="2" id="KW-1185">Reference proteome</keyword>
<reference evidence="1 2" key="1">
    <citation type="submission" date="2015-06" db="EMBL/GenBank/DDBJ databases">
        <authorList>
            <person name="Xie B.-B."/>
            <person name="Rong J.-C."/>
            <person name="Qin Q.-L."/>
            <person name="Zhang Y.-Z."/>
        </authorList>
    </citation>
    <scope>NUCLEOTIDE SEQUENCE [LARGE SCALE GENOMIC DNA]</scope>
    <source>
        <strain evidence="1 2">JCM 20779</strain>
    </source>
</reference>
<accession>A0ABN5CHT2</accession>
<dbReference type="RefSeq" id="WP_010377606.1">
    <property type="nucleotide sequence ID" value="NZ_CP011924.1"/>
</dbReference>
<dbReference type="Proteomes" id="UP000016521">
    <property type="component" value="Chromosome I"/>
</dbReference>
<organism evidence="1 2">
    <name type="scientific">Pseudoalteromonas piscicida</name>
    <dbReference type="NCBI Taxonomy" id="43662"/>
    <lineage>
        <taxon>Bacteria</taxon>
        <taxon>Pseudomonadati</taxon>
        <taxon>Pseudomonadota</taxon>
        <taxon>Gammaproteobacteria</taxon>
        <taxon>Alteromonadales</taxon>
        <taxon>Pseudoalteromonadaceae</taxon>
        <taxon>Pseudoalteromonas</taxon>
    </lineage>
</organism>
<name>A0ABN5CHT2_PSEO7</name>
<dbReference type="SUPFAM" id="SSF46689">
    <property type="entry name" value="Homeodomain-like"/>
    <property type="match status" value="1"/>
</dbReference>